<sequence length="79" mass="8941">MMSSRIIEVGPEDAPVYYRTEWWGPFDKPPYVFTAAGEIIPGYDGAVQVESQDDVEEPGQYWARELTVEEAKNMGGARR</sequence>
<accession>S4XC93</accession>
<protein>
    <submittedName>
        <fullName evidence="1">Uncharacterized protein</fullName>
    </submittedName>
</protein>
<reference evidence="1 2" key="1">
    <citation type="submission" date="2012-06" db="EMBL/GenBank/DDBJ databases">
        <title>Complete genome sequence of Corynebacterium terpenotabidum Y-11 (=DSM 44721).</title>
        <authorList>
            <person name="Ruckert C."/>
            <person name="Albersmeier A."/>
            <person name="Al-Dilaimi A."/>
            <person name="Szczepanowski R."/>
            <person name="Kalinowski J."/>
        </authorList>
    </citation>
    <scope>NUCLEOTIDE SEQUENCE [LARGE SCALE GENOMIC DNA]</scope>
    <source>
        <strain evidence="1 2">Y-11</strain>
    </source>
</reference>
<dbReference type="EMBL" id="CP003696">
    <property type="protein sequence ID" value="AGP30104.1"/>
    <property type="molecule type" value="Genomic_DNA"/>
</dbReference>
<keyword evidence="2" id="KW-1185">Reference proteome</keyword>
<dbReference type="HOGENOM" id="CLU_2600121_0_0_11"/>
<dbReference type="KEGG" id="cter:A606_02255"/>
<dbReference type="Proteomes" id="UP000014809">
    <property type="component" value="Chromosome"/>
</dbReference>
<dbReference type="STRING" id="1200352.A606_02255"/>
<organism evidence="1 2">
    <name type="scientific">Corynebacterium terpenotabidum Y-11</name>
    <dbReference type="NCBI Taxonomy" id="1200352"/>
    <lineage>
        <taxon>Bacteria</taxon>
        <taxon>Bacillati</taxon>
        <taxon>Actinomycetota</taxon>
        <taxon>Actinomycetes</taxon>
        <taxon>Mycobacteriales</taxon>
        <taxon>Corynebacteriaceae</taxon>
        <taxon>Corynebacterium</taxon>
    </lineage>
</organism>
<evidence type="ECO:0000313" key="1">
    <source>
        <dbReference type="EMBL" id="AGP30104.1"/>
    </source>
</evidence>
<name>S4XC93_9CORY</name>
<dbReference type="PATRIC" id="fig|1200352.3.peg.453"/>
<gene>
    <name evidence="1" type="ORF">A606_02255</name>
</gene>
<proteinExistence type="predicted"/>
<dbReference type="AlphaFoldDB" id="S4XC93"/>
<evidence type="ECO:0000313" key="2">
    <source>
        <dbReference type="Proteomes" id="UP000014809"/>
    </source>
</evidence>